<sequence length="266" mass="30080">VTDVTLLFEGEQDHLVPCCSQTLLDSDLFVVAGRMIGHSFLHGGPVLPGISSAIIHVLVGGDIETAEIHLKDCPDLDHRHIIQLLEGNGSLSEEEMEEVTRLAVMWDLPGYSEQHRKWLFSRMLQHAVLYRTKCQVKHLRRGIKETKIWSLITAQEDAINVVFPRASEVQYGPEVILQHIAWPVTDSDDDDNSLCPEVVTRQITFLREYIQKGLGTETRCQYGTGTHVTGMYRTESEREFRCLISAALKCLNCRLKYLSSGAMTRM</sequence>
<feature type="non-terminal residue" evidence="1">
    <location>
        <position position="1"/>
    </location>
</feature>
<evidence type="ECO:0000313" key="2">
    <source>
        <dbReference type="Proteomes" id="UP001529510"/>
    </source>
</evidence>
<accession>A0ABD0MRD8</accession>
<proteinExistence type="predicted"/>
<dbReference type="EMBL" id="JAMKFB020000189">
    <property type="protein sequence ID" value="KAL0152615.1"/>
    <property type="molecule type" value="Genomic_DNA"/>
</dbReference>
<dbReference type="Proteomes" id="UP001529510">
    <property type="component" value="Unassembled WGS sequence"/>
</dbReference>
<dbReference type="AlphaFoldDB" id="A0ABD0MRD8"/>
<gene>
    <name evidence="1" type="ORF">M9458_052338</name>
</gene>
<keyword evidence="2" id="KW-1185">Reference proteome</keyword>
<evidence type="ECO:0000313" key="1">
    <source>
        <dbReference type="EMBL" id="KAL0152615.1"/>
    </source>
</evidence>
<comment type="caution">
    <text evidence="1">The sequence shown here is derived from an EMBL/GenBank/DDBJ whole genome shotgun (WGS) entry which is preliminary data.</text>
</comment>
<organism evidence="1 2">
    <name type="scientific">Cirrhinus mrigala</name>
    <name type="common">Mrigala</name>
    <dbReference type="NCBI Taxonomy" id="683832"/>
    <lineage>
        <taxon>Eukaryota</taxon>
        <taxon>Metazoa</taxon>
        <taxon>Chordata</taxon>
        <taxon>Craniata</taxon>
        <taxon>Vertebrata</taxon>
        <taxon>Euteleostomi</taxon>
        <taxon>Actinopterygii</taxon>
        <taxon>Neopterygii</taxon>
        <taxon>Teleostei</taxon>
        <taxon>Ostariophysi</taxon>
        <taxon>Cypriniformes</taxon>
        <taxon>Cyprinidae</taxon>
        <taxon>Labeoninae</taxon>
        <taxon>Labeonini</taxon>
        <taxon>Cirrhinus</taxon>
    </lineage>
</organism>
<name>A0ABD0MRD8_CIRMR</name>
<protein>
    <submittedName>
        <fullName evidence="1">Uncharacterized protein</fullName>
    </submittedName>
</protein>
<reference evidence="1 2" key="1">
    <citation type="submission" date="2024-05" db="EMBL/GenBank/DDBJ databases">
        <title>Genome sequencing and assembly of Indian major carp, Cirrhinus mrigala (Hamilton, 1822).</title>
        <authorList>
            <person name="Mohindra V."/>
            <person name="Chowdhury L.M."/>
            <person name="Lal K."/>
            <person name="Jena J.K."/>
        </authorList>
    </citation>
    <scope>NUCLEOTIDE SEQUENCE [LARGE SCALE GENOMIC DNA]</scope>
    <source>
        <strain evidence="1">CM1030</strain>
        <tissue evidence="1">Blood</tissue>
    </source>
</reference>